<proteinExistence type="predicted"/>
<evidence type="ECO:0000313" key="1">
    <source>
        <dbReference type="EMBL" id="KAK7899419.1"/>
    </source>
</evidence>
<reference evidence="2" key="1">
    <citation type="submission" date="2024-04" db="EMBL/GenBank/DDBJ databases">
        <title>Salinicola lusitanus LLJ914,a marine bacterium isolated from the Okinawa Trough.</title>
        <authorList>
            <person name="Li J."/>
        </authorList>
    </citation>
    <scope>NUCLEOTIDE SEQUENCE [LARGE SCALE GENOMIC DNA]</scope>
</reference>
<organism evidence="1 2">
    <name type="scientific">Mugilogobius chulae</name>
    <name type="common">yellowstripe goby</name>
    <dbReference type="NCBI Taxonomy" id="88201"/>
    <lineage>
        <taxon>Eukaryota</taxon>
        <taxon>Metazoa</taxon>
        <taxon>Chordata</taxon>
        <taxon>Craniata</taxon>
        <taxon>Vertebrata</taxon>
        <taxon>Euteleostomi</taxon>
        <taxon>Actinopterygii</taxon>
        <taxon>Neopterygii</taxon>
        <taxon>Teleostei</taxon>
        <taxon>Neoteleostei</taxon>
        <taxon>Acanthomorphata</taxon>
        <taxon>Gobiaria</taxon>
        <taxon>Gobiiformes</taxon>
        <taxon>Gobioidei</taxon>
        <taxon>Gobiidae</taxon>
        <taxon>Gobionellinae</taxon>
        <taxon>Mugilogobius</taxon>
    </lineage>
</organism>
<evidence type="ECO:0000313" key="2">
    <source>
        <dbReference type="Proteomes" id="UP001460270"/>
    </source>
</evidence>
<dbReference type="EMBL" id="JBBPFD010000014">
    <property type="protein sequence ID" value="KAK7899419.1"/>
    <property type="molecule type" value="Genomic_DNA"/>
</dbReference>
<name>A0AAW0NTZ3_9GOBI</name>
<comment type="caution">
    <text evidence="1">The sequence shown here is derived from an EMBL/GenBank/DDBJ whole genome shotgun (WGS) entry which is preliminary data.</text>
</comment>
<dbReference type="Proteomes" id="UP001460270">
    <property type="component" value="Unassembled WGS sequence"/>
</dbReference>
<keyword evidence="2" id="KW-1185">Reference proteome</keyword>
<dbReference type="AlphaFoldDB" id="A0AAW0NTZ3"/>
<gene>
    <name evidence="1" type="ORF">WMY93_020272</name>
</gene>
<accession>A0AAW0NTZ3</accession>
<sequence length="157" mass="17877">MTCAPVVSCRDHSPVHSDSPAPDFLPYVRTEEVFSLKPVETQPHSQPHPQHSLHTAPVPQLLQKTQRQEEIIRGLAQLRQSPATDKKLRSSWLRPITALLFAPVQRCFRHIYETSIYITLLTSSSTEHAYQAQLCATYPKTRELQSDLSSAYRRSSQ</sequence>
<protein>
    <submittedName>
        <fullName evidence="1">Uncharacterized protein</fullName>
    </submittedName>
</protein>